<evidence type="ECO:0000313" key="2">
    <source>
        <dbReference type="Proteomes" id="UP001465976"/>
    </source>
</evidence>
<keyword evidence="2" id="KW-1185">Reference proteome</keyword>
<name>A0ABR3FB35_9AGAR</name>
<dbReference type="EMBL" id="JBAHYK010000626">
    <property type="protein sequence ID" value="KAL0572468.1"/>
    <property type="molecule type" value="Genomic_DNA"/>
</dbReference>
<proteinExistence type="predicted"/>
<reference evidence="1 2" key="1">
    <citation type="submission" date="2024-02" db="EMBL/GenBank/DDBJ databases">
        <title>A draft genome for the cacao thread blight pathogen Marasmius crinis-equi.</title>
        <authorList>
            <person name="Cohen S.P."/>
            <person name="Baruah I.K."/>
            <person name="Amoako-Attah I."/>
            <person name="Bukari Y."/>
            <person name="Meinhardt L.W."/>
            <person name="Bailey B.A."/>
        </authorList>
    </citation>
    <scope>NUCLEOTIDE SEQUENCE [LARGE SCALE GENOMIC DNA]</scope>
    <source>
        <strain evidence="1 2">GH-76</strain>
    </source>
</reference>
<organism evidence="1 2">
    <name type="scientific">Marasmius crinis-equi</name>
    <dbReference type="NCBI Taxonomy" id="585013"/>
    <lineage>
        <taxon>Eukaryota</taxon>
        <taxon>Fungi</taxon>
        <taxon>Dikarya</taxon>
        <taxon>Basidiomycota</taxon>
        <taxon>Agaricomycotina</taxon>
        <taxon>Agaricomycetes</taxon>
        <taxon>Agaricomycetidae</taxon>
        <taxon>Agaricales</taxon>
        <taxon>Marasmiineae</taxon>
        <taxon>Marasmiaceae</taxon>
        <taxon>Marasmius</taxon>
    </lineage>
</organism>
<protein>
    <recommendedName>
        <fullName evidence="3">F-box domain-containing protein</fullName>
    </recommendedName>
</protein>
<accession>A0ABR3FB35</accession>
<evidence type="ECO:0008006" key="3">
    <source>
        <dbReference type="Google" id="ProtNLM"/>
    </source>
</evidence>
<dbReference type="SUPFAM" id="SSF52047">
    <property type="entry name" value="RNI-like"/>
    <property type="match status" value="1"/>
</dbReference>
<dbReference type="InterPro" id="IPR032675">
    <property type="entry name" value="LRR_dom_sf"/>
</dbReference>
<dbReference type="Gene3D" id="3.80.10.10">
    <property type="entry name" value="Ribonuclease Inhibitor"/>
    <property type="match status" value="1"/>
</dbReference>
<evidence type="ECO:0000313" key="1">
    <source>
        <dbReference type="EMBL" id="KAL0572468.1"/>
    </source>
</evidence>
<gene>
    <name evidence="1" type="ORF">V5O48_009491</name>
</gene>
<comment type="caution">
    <text evidence="1">The sequence shown here is derived from an EMBL/GenBank/DDBJ whole genome shotgun (WGS) entry which is preliminary data.</text>
</comment>
<dbReference type="Proteomes" id="UP001465976">
    <property type="component" value="Unassembled WGS sequence"/>
</dbReference>
<sequence length="485" mass="54303">MERICQPGKGKHAVALLQIALERVSGHNIHLYIDCINVPIAPPHTLPLFALLRPTSHRWASLVVLGRIGTNHQGRIGLPVFPVAATPRHTPGFPSLELVEICFSGFPGERELLRALENSPKLSSVYISGLAQSPLDRRSLQSRPPPNFPWRNLVQLEVNPVEDEWSMDVLSRCTRLHTLVIRNPSTHIPITVQPIRLESVRRLQVSVLSTAAETSTLKHICYALTLPHLEDLEVIHSVGIFTGLDCIFDLVERSACQRSVNRLAIRGITMIDLTVVRLLRALPEIRRLSLNGELLFPHLFRALANDPGLLPKLGFLSISPSLVLDETLYALVDMAKARCSDSPDDSRLHTLRIEISGITDNPKRELAARLSTLRSEVFLVKIDEGVVSQGRQNIDTSFKYLFEKLVRIKSEWESKIIGPRAKANILENGYLLDYMLAVMEKTPAKFSSCFPAVKLLNGDPFWDTREGEQLNNSTRARKRMAGLIL</sequence>